<reference evidence="2" key="1">
    <citation type="journal article" date="2012" name="Proc. Natl. Acad. Sci. U.S.A.">
        <title>Antigenic diversity is generated by distinct evolutionary mechanisms in African trypanosome species.</title>
        <authorList>
            <person name="Jackson A.P."/>
            <person name="Berry A."/>
            <person name="Aslett M."/>
            <person name="Allison H.C."/>
            <person name="Burton P."/>
            <person name="Vavrova-Anderson J."/>
            <person name="Brown R."/>
            <person name="Browne H."/>
            <person name="Corton N."/>
            <person name="Hauser H."/>
            <person name="Gamble J."/>
            <person name="Gilderthorp R."/>
            <person name="Marcello L."/>
            <person name="McQuillan J."/>
            <person name="Otto T.D."/>
            <person name="Quail M.A."/>
            <person name="Sanders M.J."/>
            <person name="van Tonder A."/>
            <person name="Ginger M.L."/>
            <person name="Field M.C."/>
            <person name="Barry J.D."/>
            <person name="Hertz-Fowler C."/>
            <person name="Berriman M."/>
        </authorList>
    </citation>
    <scope>NUCLEOTIDE SEQUENCE</scope>
    <source>
        <strain evidence="2">IL3000</strain>
    </source>
</reference>
<keyword evidence="1" id="KW-0812">Transmembrane</keyword>
<sequence length="101" mass="11198">MACGALLVVVAVDILVSMCMFAHVVILFYFSSSVKVTPPQRHKMFSLYPLTQFSPYIIHWCTSKHVPQLLHGAVGGHTSSFLFLPLPPRHKAVSSRCKVST</sequence>
<accession>G0USG5</accession>
<proteinExistence type="predicted"/>
<organism evidence="2">
    <name type="scientific">Trypanosoma congolense (strain IL3000)</name>
    <dbReference type="NCBI Taxonomy" id="1068625"/>
    <lineage>
        <taxon>Eukaryota</taxon>
        <taxon>Discoba</taxon>
        <taxon>Euglenozoa</taxon>
        <taxon>Kinetoplastea</taxon>
        <taxon>Metakinetoplastina</taxon>
        <taxon>Trypanosomatida</taxon>
        <taxon>Trypanosomatidae</taxon>
        <taxon>Trypanosoma</taxon>
        <taxon>Nannomonas</taxon>
    </lineage>
</organism>
<evidence type="ECO:0000313" key="2">
    <source>
        <dbReference type="EMBL" id="CCC92328.1"/>
    </source>
</evidence>
<evidence type="ECO:0000256" key="1">
    <source>
        <dbReference type="SAM" id="Phobius"/>
    </source>
</evidence>
<dbReference type="EMBL" id="HE575321">
    <property type="protein sequence ID" value="CCC92328.1"/>
    <property type="molecule type" value="Genomic_DNA"/>
</dbReference>
<feature type="transmembrane region" description="Helical" evidence="1">
    <location>
        <begin position="6"/>
        <end position="30"/>
    </location>
</feature>
<protein>
    <submittedName>
        <fullName evidence="2">Uncharacterized protein</fullName>
    </submittedName>
</protein>
<name>G0USG5_TRYCI</name>
<keyword evidence="1" id="KW-1133">Transmembrane helix</keyword>
<dbReference type="AlphaFoldDB" id="G0USG5"/>
<gene>
    <name evidence="2" type="ORF">TCIL3000_8_5500</name>
</gene>
<keyword evidence="1" id="KW-0472">Membrane</keyword>